<dbReference type="EMBL" id="JAAALK010000080">
    <property type="protein sequence ID" value="KAG8092305.1"/>
    <property type="molecule type" value="Genomic_DNA"/>
</dbReference>
<name>A0A8J6BTB7_ZIZPA</name>
<dbReference type="AlphaFoldDB" id="A0A8J6BTB7"/>
<reference evidence="1" key="2">
    <citation type="submission" date="2021-02" db="EMBL/GenBank/DDBJ databases">
        <authorList>
            <person name="Kimball J.A."/>
            <person name="Haas M.W."/>
            <person name="Macchietto M."/>
            <person name="Kono T."/>
            <person name="Duquette J."/>
            <person name="Shao M."/>
        </authorList>
    </citation>
    <scope>NUCLEOTIDE SEQUENCE</scope>
    <source>
        <tissue evidence="1">Fresh leaf tissue</tissue>
    </source>
</reference>
<dbReference type="Proteomes" id="UP000729402">
    <property type="component" value="Unassembled WGS sequence"/>
</dbReference>
<sequence length="168" mass="18738">MGRESSDEAFAIVASTNMLALASAVEETRVGLSSMTTTWAVASLYCTIQFHRGHVYAVDYNHRQGSAHACPWHGWWSVPAIELLLVELEKSLENARRGCCAGVRINCRREGYDRWVIPRAVHLYACTYLLVCKLVLTEDGTPVRFSAPVTDIGDYALSVSWDWDTLSP</sequence>
<reference evidence="1" key="1">
    <citation type="journal article" date="2021" name="bioRxiv">
        <title>Whole Genome Assembly and Annotation of Northern Wild Rice, Zizania palustris L., Supports a Whole Genome Duplication in the Zizania Genus.</title>
        <authorList>
            <person name="Haas M."/>
            <person name="Kono T."/>
            <person name="Macchietto M."/>
            <person name="Millas R."/>
            <person name="McGilp L."/>
            <person name="Shao M."/>
            <person name="Duquette J."/>
            <person name="Hirsch C.N."/>
            <person name="Kimball J."/>
        </authorList>
    </citation>
    <scope>NUCLEOTIDE SEQUENCE</scope>
    <source>
        <tissue evidence="1">Fresh leaf tissue</tissue>
    </source>
</reference>
<comment type="caution">
    <text evidence="1">The sequence shown here is derived from an EMBL/GenBank/DDBJ whole genome shotgun (WGS) entry which is preliminary data.</text>
</comment>
<evidence type="ECO:0000313" key="2">
    <source>
        <dbReference type="Proteomes" id="UP000729402"/>
    </source>
</evidence>
<evidence type="ECO:0000313" key="1">
    <source>
        <dbReference type="EMBL" id="KAG8092305.1"/>
    </source>
</evidence>
<organism evidence="1 2">
    <name type="scientific">Zizania palustris</name>
    <name type="common">Northern wild rice</name>
    <dbReference type="NCBI Taxonomy" id="103762"/>
    <lineage>
        <taxon>Eukaryota</taxon>
        <taxon>Viridiplantae</taxon>
        <taxon>Streptophyta</taxon>
        <taxon>Embryophyta</taxon>
        <taxon>Tracheophyta</taxon>
        <taxon>Spermatophyta</taxon>
        <taxon>Magnoliopsida</taxon>
        <taxon>Liliopsida</taxon>
        <taxon>Poales</taxon>
        <taxon>Poaceae</taxon>
        <taxon>BOP clade</taxon>
        <taxon>Oryzoideae</taxon>
        <taxon>Oryzeae</taxon>
        <taxon>Zizaniinae</taxon>
        <taxon>Zizania</taxon>
    </lineage>
</organism>
<gene>
    <name evidence="1" type="ORF">GUJ93_ZPchr0012g19483</name>
</gene>
<accession>A0A8J6BTB7</accession>
<keyword evidence="2" id="KW-1185">Reference proteome</keyword>
<proteinExistence type="predicted"/>
<protein>
    <submittedName>
        <fullName evidence="1">Uncharacterized protein</fullName>
    </submittedName>
</protein>